<comment type="similarity">
    <text evidence="2">Belongs to the TMC family.</text>
</comment>
<sequence length="695" mass="78629">MRDARRIGQMMGMVEDEVDVECRYKSDVVEEYGGRVTRVQWAKRNQLEKTPRQPGDQFDTWDFKSMKAMKKASEMSKDITGWLSMWSSSLKTIEGHFGTGVASYFLFLRWLLLLNMLMFLMPALLVIVPHWAFPTMPLSELAAANSSTTSPSPLPSPMAHLAVALTTSFPISTLTALPSESEPSGKNRTLQLVQECYESYHKRVLNQTKEGIFQLQDFLQGTGWMELTALFAGRYLNSVDHVPGTTLSYNFPLAYILANVGCFLLCLLLMVQYTRKGVREALLLSEGKLHRYCNLVFASWDFCITDQRTARLKHISIIQELKSDLAEERRNMEIARWSRGKKVGLFVVRLVANVVVVAVVAASLLAVYQATSFSFSDQSQEQHKEGAFALVVQFVPSLVITGLNLMVPLFFSLLIRYENYSMGFQVKLNLLRTVFLRFTSIFVLLLSLDRQINCKSSSKQPPQQSTCLEGTDESCKKPLCWETAVGQQIYKLTILDFLVSIALVFLLECPRKLLVTRFDCRLTRLIGQQEFNIPNRVLDLVYSQTLCWLGTFYCPLLPAISIIKYFIIFYVQKFTLMHNSQPSQTPYRASRSNTFFVVVLLMALFLAVMPFAYALVEIPPSLACGPFQRFGATWDVVRFTVRSWGWPLVDIVNFFTSVAFCGSCCGDPGDHRVLLLVRVGSPRSHGKGTQGQARA</sequence>
<feature type="transmembrane region" description="Helical" evidence="6">
    <location>
        <begin position="346"/>
        <end position="368"/>
    </location>
</feature>
<evidence type="ECO:0000256" key="4">
    <source>
        <dbReference type="ARBA" id="ARBA00022989"/>
    </source>
</evidence>
<name>V5IFR4_IXORI</name>
<evidence type="ECO:0000256" key="3">
    <source>
        <dbReference type="ARBA" id="ARBA00022692"/>
    </source>
</evidence>
<feature type="transmembrane region" description="Helical" evidence="6">
    <location>
        <begin position="253"/>
        <end position="271"/>
    </location>
</feature>
<keyword evidence="5 6" id="KW-0472">Membrane</keyword>
<keyword evidence="3 6" id="KW-0812">Transmembrane</keyword>
<protein>
    <submittedName>
        <fullName evidence="8">Putative transmembrane channel-like protein 7</fullName>
    </submittedName>
</protein>
<evidence type="ECO:0000313" key="8">
    <source>
        <dbReference type="EMBL" id="JAB76486.1"/>
    </source>
</evidence>
<dbReference type="GO" id="GO:0005886">
    <property type="term" value="C:plasma membrane"/>
    <property type="evidence" value="ECO:0007669"/>
    <property type="project" value="InterPro"/>
</dbReference>
<accession>V5IFR4</accession>
<feature type="transmembrane region" description="Helical" evidence="6">
    <location>
        <begin position="388"/>
        <end position="417"/>
    </location>
</feature>
<comment type="subcellular location">
    <subcellularLocation>
        <location evidence="1">Membrane</location>
        <topology evidence="1">Multi-pass membrane protein</topology>
    </subcellularLocation>
</comment>
<evidence type="ECO:0000256" key="2">
    <source>
        <dbReference type="ARBA" id="ARBA00006510"/>
    </source>
</evidence>
<feature type="domain" description="TMC" evidence="7">
    <location>
        <begin position="480"/>
        <end position="590"/>
    </location>
</feature>
<dbReference type="PANTHER" id="PTHR23302:SF24">
    <property type="entry name" value="TMC DOMAIN-CONTAINING PROTEIN"/>
    <property type="match status" value="1"/>
</dbReference>
<evidence type="ECO:0000256" key="5">
    <source>
        <dbReference type="ARBA" id="ARBA00023136"/>
    </source>
</evidence>
<feature type="transmembrane region" description="Helical" evidence="6">
    <location>
        <begin position="110"/>
        <end position="132"/>
    </location>
</feature>
<feature type="transmembrane region" description="Helical" evidence="6">
    <location>
        <begin position="429"/>
        <end position="448"/>
    </location>
</feature>
<dbReference type="EMBL" id="GANP01007982">
    <property type="protein sequence ID" value="JAB76486.1"/>
    <property type="molecule type" value="mRNA"/>
</dbReference>
<evidence type="ECO:0000259" key="7">
    <source>
        <dbReference type="Pfam" id="PF07810"/>
    </source>
</evidence>
<evidence type="ECO:0000256" key="1">
    <source>
        <dbReference type="ARBA" id="ARBA00004141"/>
    </source>
</evidence>
<dbReference type="InterPro" id="IPR038900">
    <property type="entry name" value="TMC"/>
</dbReference>
<dbReference type="PANTHER" id="PTHR23302">
    <property type="entry name" value="TRANSMEMBRANE CHANNEL-RELATED"/>
    <property type="match status" value="1"/>
</dbReference>
<dbReference type="Pfam" id="PF07810">
    <property type="entry name" value="TMC"/>
    <property type="match status" value="1"/>
</dbReference>
<organism evidence="8">
    <name type="scientific">Ixodes ricinus</name>
    <name type="common">Common tick</name>
    <name type="synonym">Acarus ricinus</name>
    <dbReference type="NCBI Taxonomy" id="34613"/>
    <lineage>
        <taxon>Eukaryota</taxon>
        <taxon>Metazoa</taxon>
        <taxon>Ecdysozoa</taxon>
        <taxon>Arthropoda</taxon>
        <taxon>Chelicerata</taxon>
        <taxon>Arachnida</taxon>
        <taxon>Acari</taxon>
        <taxon>Parasitiformes</taxon>
        <taxon>Ixodida</taxon>
        <taxon>Ixodoidea</taxon>
        <taxon>Ixodidae</taxon>
        <taxon>Ixodinae</taxon>
        <taxon>Ixodes</taxon>
    </lineage>
</organism>
<keyword evidence="4 6" id="KW-1133">Transmembrane helix</keyword>
<evidence type="ECO:0000256" key="6">
    <source>
        <dbReference type="SAM" id="Phobius"/>
    </source>
</evidence>
<proteinExistence type="evidence at transcript level"/>
<feature type="transmembrane region" description="Helical" evidence="6">
    <location>
        <begin position="595"/>
        <end position="616"/>
    </location>
</feature>
<dbReference type="GO" id="GO:0008381">
    <property type="term" value="F:mechanosensitive monoatomic ion channel activity"/>
    <property type="evidence" value="ECO:0007669"/>
    <property type="project" value="TreeGrafter"/>
</dbReference>
<feature type="transmembrane region" description="Helical" evidence="6">
    <location>
        <begin position="546"/>
        <end position="571"/>
    </location>
</feature>
<dbReference type="InterPro" id="IPR012496">
    <property type="entry name" value="TMC_dom"/>
</dbReference>
<dbReference type="AlphaFoldDB" id="V5IFR4"/>
<reference evidence="8" key="1">
    <citation type="journal article" date="2015" name="Sci. Rep.">
        <title>Tissue- and time-dependent transcription in Ixodes ricinus salivary glands and midguts when blood feeding on the vertebrate host.</title>
        <authorList>
            <person name="Kotsyfakis M."/>
            <person name="Schwarz A."/>
            <person name="Erhart J."/>
            <person name="Ribeiro J.M."/>
        </authorList>
    </citation>
    <scope>NUCLEOTIDE SEQUENCE</scope>
    <source>
        <tissue evidence="8">Salivary gland and midgut</tissue>
    </source>
</reference>